<organism evidence="1">
    <name type="scientific">marine sediment metagenome</name>
    <dbReference type="NCBI Taxonomy" id="412755"/>
    <lineage>
        <taxon>unclassified sequences</taxon>
        <taxon>metagenomes</taxon>
        <taxon>ecological metagenomes</taxon>
    </lineage>
</organism>
<dbReference type="EMBL" id="BARS01047951">
    <property type="protein sequence ID" value="GAG31250.1"/>
    <property type="molecule type" value="Genomic_DNA"/>
</dbReference>
<evidence type="ECO:0000313" key="1">
    <source>
        <dbReference type="EMBL" id="GAG31250.1"/>
    </source>
</evidence>
<protein>
    <submittedName>
        <fullName evidence="1">Uncharacterized protein</fullName>
    </submittedName>
</protein>
<sequence length="56" mass="6852">MIKQLQKMKEQIDYRLNMKRKGIIFRTAFKTDNDGNYHCIVMESDLHKGKQHERER</sequence>
<dbReference type="AlphaFoldDB" id="X0WKR8"/>
<comment type="caution">
    <text evidence="1">The sequence shown here is derived from an EMBL/GenBank/DDBJ whole genome shotgun (WGS) entry which is preliminary data.</text>
</comment>
<accession>X0WKR8</accession>
<name>X0WKR8_9ZZZZ</name>
<proteinExistence type="predicted"/>
<reference evidence="1" key="1">
    <citation type="journal article" date="2014" name="Front. Microbiol.">
        <title>High frequency of phylogenetically diverse reductive dehalogenase-homologous genes in deep subseafloor sedimentary metagenomes.</title>
        <authorList>
            <person name="Kawai M."/>
            <person name="Futagami T."/>
            <person name="Toyoda A."/>
            <person name="Takaki Y."/>
            <person name="Nishi S."/>
            <person name="Hori S."/>
            <person name="Arai W."/>
            <person name="Tsubouchi T."/>
            <person name="Morono Y."/>
            <person name="Uchiyama I."/>
            <person name="Ito T."/>
            <person name="Fujiyama A."/>
            <person name="Inagaki F."/>
            <person name="Takami H."/>
        </authorList>
    </citation>
    <scope>NUCLEOTIDE SEQUENCE</scope>
    <source>
        <strain evidence="1">Expedition CK06-06</strain>
    </source>
</reference>
<gene>
    <name evidence="1" type="ORF">S01H1_71958</name>
</gene>